<keyword evidence="5 6" id="KW-0653">Protein transport</keyword>
<dbReference type="Proteomes" id="UP000695562">
    <property type="component" value="Unassembled WGS sequence"/>
</dbReference>
<accession>A0A8J4PVF9</accession>
<dbReference type="GO" id="GO:0006612">
    <property type="term" value="P:protein targeting to membrane"/>
    <property type="evidence" value="ECO:0007669"/>
    <property type="project" value="TreeGrafter"/>
</dbReference>
<organism evidence="10 11">
    <name type="scientific">Polysphondylium violaceum</name>
    <dbReference type="NCBI Taxonomy" id="133409"/>
    <lineage>
        <taxon>Eukaryota</taxon>
        <taxon>Amoebozoa</taxon>
        <taxon>Evosea</taxon>
        <taxon>Eumycetozoa</taxon>
        <taxon>Dictyostelia</taxon>
        <taxon>Dictyosteliales</taxon>
        <taxon>Dictyosteliaceae</taxon>
        <taxon>Polysphondylium</taxon>
    </lineage>
</organism>
<keyword evidence="11" id="KW-1185">Reference proteome</keyword>
<evidence type="ECO:0000256" key="7">
    <source>
        <dbReference type="SAM" id="Coils"/>
    </source>
</evidence>
<feature type="domain" description="VPS37 C-terminal" evidence="9">
    <location>
        <begin position="290"/>
        <end position="366"/>
    </location>
</feature>
<feature type="compositionally biased region" description="Low complexity" evidence="8">
    <location>
        <begin position="140"/>
        <end position="154"/>
    </location>
</feature>
<dbReference type="GO" id="GO:0000813">
    <property type="term" value="C:ESCRT I complex"/>
    <property type="evidence" value="ECO:0007669"/>
    <property type="project" value="TreeGrafter"/>
</dbReference>
<dbReference type="GO" id="GO:0043162">
    <property type="term" value="P:ubiquitin-dependent protein catabolic process via the multivesicular body sorting pathway"/>
    <property type="evidence" value="ECO:0007669"/>
    <property type="project" value="TreeGrafter"/>
</dbReference>
<evidence type="ECO:0000256" key="1">
    <source>
        <dbReference type="ARBA" id="ARBA00004177"/>
    </source>
</evidence>
<dbReference type="OrthoDB" id="10260857at2759"/>
<gene>
    <name evidence="10" type="ORF">CYY_004278</name>
</gene>
<dbReference type="InterPro" id="IPR009851">
    <property type="entry name" value="Mod_r"/>
</dbReference>
<dbReference type="EMBL" id="AJWJ01000148">
    <property type="protein sequence ID" value="KAF2074422.1"/>
    <property type="molecule type" value="Genomic_DNA"/>
</dbReference>
<evidence type="ECO:0000256" key="5">
    <source>
        <dbReference type="ARBA" id="ARBA00022927"/>
    </source>
</evidence>
<comment type="caution">
    <text evidence="10">The sequence shown here is derived from an EMBL/GenBank/DDBJ whole genome shotgun (WGS) entry which is preliminary data.</text>
</comment>
<keyword evidence="7" id="KW-0175">Coiled coil</keyword>
<dbReference type="PROSITE" id="PS51314">
    <property type="entry name" value="VPS37_C"/>
    <property type="match status" value="1"/>
</dbReference>
<evidence type="ECO:0000313" key="10">
    <source>
        <dbReference type="EMBL" id="KAF2074422.1"/>
    </source>
</evidence>
<evidence type="ECO:0000259" key="9">
    <source>
        <dbReference type="PROSITE" id="PS51314"/>
    </source>
</evidence>
<name>A0A8J4PVF9_9MYCE</name>
<feature type="coiled-coil region" evidence="7">
    <location>
        <begin position="245"/>
        <end position="306"/>
    </location>
</feature>
<feature type="compositionally biased region" description="Low complexity" evidence="8">
    <location>
        <begin position="180"/>
        <end position="199"/>
    </location>
</feature>
<comment type="similarity">
    <text evidence="2">Belongs to the VPS37 family.</text>
</comment>
<evidence type="ECO:0000256" key="6">
    <source>
        <dbReference type="PROSITE-ProRule" id="PRU00646"/>
    </source>
</evidence>
<evidence type="ECO:0000256" key="3">
    <source>
        <dbReference type="ARBA" id="ARBA00022448"/>
    </source>
</evidence>
<evidence type="ECO:0000313" key="11">
    <source>
        <dbReference type="Proteomes" id="UP000695562"/>
    </source>
</evidence>
<keyword evidence="3 6" id="KW-0813">Transport</keyword>
<dbReference type="InterPro" id="IPR029012">
    <property type="entry name" value="Helix_hairpin_bin_sf"/>
</dbReference>
<keyword evidence="4" id="KW-0967">Endosome</keyword>
<dbReference type="AlphaFoldDB" id="A0A8J4PVF9"/>
<dbReference type="PANTHER" id="PTHR13678">
    <property type="entry name" value="VACUOLAR PROTEIN SORTING-ASSOCIATED PROTEIN 37"/>
    <property type="match status" value="1"/>
</dbReference>
<dbReference type="Pfam" id="PF07200">
    <property type="entry name" value="Mod_r"/>
    <property type="match status" value="1"/>
</dbReference>
<dbReference type="PANTHER" id="PTHR13678:SF2">
    <property type="entry name" value="VACUOLAR PROTEIN SORTING-ASSOCIATED PROTEIN 37A"/>
    <property type="match status" value="1"/>
</dbReference>
<comment type="subcellular location">
    <subcellularLocation>
        <location evidence="1">Endosome</location>
    </subcellularLocation>
</comment>
<protein>
    <recommendedName>
        <fullName evidence="9">VPS37 C-terminal domain-containing protein</fullName>
    </recommendedName>
</protein>
<feature type="compositionally biased region" description="Low complexity" evidence="8">
    <location>
        <begin position="115"/>
        <end position="131"/>
    </location>
</feature>
<feature type="compositionally biased region" description="Polar residues" evidence="8">
    <location>
        <begin position="200"/>
        <end position="209"/>
    </location>
</feature>
<proteinExistence type="inferred from homology"/>
<sequence>MSNLNLQLISKLKQINLLKERFSNTIEVERDSTFKIPLGVKPVHLLISLPVNFPTSPPSFFLEIYETHHPVSLPKLDISLSQPSYLATVTFQIIGHYLNTPNSLDTLIQNSKALYQQQQQQQQQQQSQQPPNYSPPPPYKELQQQQQPQQPNKPISKDPPAYKDVTSIYKDSTVLPAPTSSNSSNNSNNNSNSSNNNSSKQQSKTTIPSLPTEFPELKSKSKEELEELLESEDSLNAFIYTYDSVSQMSDQRSKLESENKKLTESVDQLTEEIGQLKKQQDKKIEVEELKKEYERLLAKKNVISNQYSLPNLLEKLNDSINIYEAESDSIAATFLEGNLELKEFKKLYREKRALYHSKSANKEMYM</sequence>
<evidence type="ECO:0000256" key="4">
    <source>
        <dbReference type="ARBA" id="ARBA00022753"/>
    </source>
</evidence>
<evidence type="ECO:0000256" key="8">
    <source>
        <dbReference type="SAM" id="MobiDB-lite"/>
    </source>
</evidence>
<dbReference type="GO" id="GO:0006623">
    <property type="term" value="P:protein targeting to vacuole"/>
    <property type="evidence" value="ECO:0007669"/>
    <property type="project" value="TreeGrafter"/>
</dbReference>
<reference evidence="10" key="1">
    <citation type="submission" date="2020-01" db="EMBL/GenBank/DDBJ databases">
        <title>Development of genomics and gene disruption for Polysphondylium violaceum indicates a role for the polyketide synthase stlB in stalk morphogenesis.</title>
        <authorList>
            <person name="Narita B."/>
            <person name="Kawabe Y."/>
            <person name="Kin K."/>
            <person name="Saito T."/>
            <person name="Gibbs R."/>
            <person name="Kuspa A."/>
            <person name="Muzny D."/>
            <person name="Queller D."/>
            <person name="Richards S."/>
            <person name="Strassman J."/>
            <person name="Sucgang R."/>
            <person name="Worley K."/>
            <person name="Schaap P."/>
        </authorList>
    </citation>
    <scope>NUCLEOTIDE SEQUENCE</scope>
    <source>
        <strain evidence="10">QSvi11</strain>
    </source>
</reference>
<feature type="region of interest" description="Disordered" evidence="8">
    <location>
        <begin position="115"/>
        <end position="225"/>
    </location>
</feature>
<evidence type="ECO:0000256" key="2">
    <source>
        <dbReference type="ARBA" id="ARBA00007617"/>
    </source>
</evidence>
<dbReference type="Gene3D" id="1.10.287.660">
    <property type="entry name" value="Helix hairpin bin"/>
    <property type="match status" value="1"/>
</dbReference>